<dbReference type="PANTHER" id="PTHR33689">
    <property type="entry name" value="FAS-BINDING FACTOR 1"/>
    <property type="match status" value="1"/>
</dbReference>
<keyword evidence="3" id="KW-1185">Reference proteome</keyword>
<comment type="caution">
    <text evidence="2">The sequence shown here is derived from an EMBL/GenBank/DDBJ whole genome shotgun (WGS) entry which is preliminary data.</text>
</comment>
<evidence type="ECO:0000313" key="2">
    <source>
        <dbReference type="EMBL" id="KAG6921358.1"/>
    </source>
</evidence>
<dbReference type="AlphaFoldDB" id="A0A8T1RXN3"/>
<dbReference type="EMBL" id="JAHGAV010002201">
    <property type="protein sequence ID" value="KAG6921358.1"/>
    <property type="molecule type" value="Genomic_DNA"/>
</dbReference>
<dbReference type="GO" id="GO:0005814">
    <property type="term" value="C:centriole"/>
    <property type="evidence" value="ECO:0007669"/>
    <property type="project" value="TreeGrafter"/>
</dbReference>
<dbReference type="GO" id="GO:0090162">
    <property type="term" value="P:establishment of epithelial cell polarity"/>
    <property type="evidence" value="ECO:0007669"/>
    <property type="project" value="InterPro"/>
</dbReference>
<reference evidence="2 3" key="1">
    <citation type="journal article" date="2020" name="G3 (Bethesda)">
        <title>Draft Genome of the Common Snapping Turtle, Chelydra serpentina, a Model for Phenotypic Plasticity in Reptiles.</title>
        <authorList>
            <person name="Das D."/>
            <person name="Singh S.K."/>
            <person name="Bierstedt J."/>
            <person name="Erickson A."/>
            <person name="Galli G.L.J."/>
            <person name="Crossley D.A. 2nd"/>
            <person name="Rhen T."/>
        </authorList>
    </citation>
    <scope>NUCLEOTIDE SEQUENCE [LARGE SCALE GENOMIC DNA]</scope>
    <source>
        <strain evidence="2">KW</strain>
    </source>
</reference>
<dbReference type="Proteomes" id="UP000765507">
    <property type="component" value="Unassembled WGS sequence"/>
</dbReference>
<proteinExistence type="predicted"/>
<organism evidence="2 3">
    <name type="scientific">Chelydra serpentina</name>
    <name type="common">Snapping turtle</name>
    <name type="synonym">Testudo serpentina</name>
    <dbReference type="NCBI Taxonomy" id="8475"/>
    <lineage>
        <taxon>Eukaryota</taxon>
        <taxon>Metazoa</taxon>
        <taxon>Chordata</taxon>
        <taxon>Craniata</taxon>
        <taxon>Vertebrata</taxon>
        <taxon>Euteleostomi</taxon>
        <taxon>Archelosauria</taxon>
        <taxon>Testudinata</taxon>
        <taxon>Testudines</taxon>
        <taxon>Cryptodira</taxon>
        <taxon>Durocryptodira</taxon>
        <taxon>Americhelydia</taxon>
        <taxon>Chelydroidea</taxon>
        <taxon>Chelydridae</taxon>
        <taxon>Chelydra</taxon>
    </lineage>
</organism>
<gene>
    <name evidence="2" type="ORF">G0U57_008315</name>
</gene>
<evidence type="ECO:0000313" key="3">
    <source>
        <dbReference type="Proteomes" id="UP000765507"/>
    </source>
</evidence>
<dbReference type="InterPro" id="IPR033561">
    <property type="entry name" value="FBF1"/>
</dbReference>
<feature type="region of interest" description="Disordered" evidence="1">
    <location>
        <begin position="55"/>
        <end position="137"/>
    </location>
</feature>
<dbReference type="GO" id="GO:0060271">
    <property type="term" value="P:cilium assembly"/>
    <property type="evidence" value="ECO:0007669"/>
    <property type="project" value="InterPro"/>
</dbReference>
<name>A0A8T1RXN3_CHESE</name>
<feature type="compositionally biased region" description="Basic and acidic residues" evidence="1">
    <location>
        <begin position="127"/>
        <end position="137"/>
    </location>
</feature>
<dbReference type="GO" id="GO:0036064">
    <property type="term" value="C:ciliary basal body"/>
    <property type="evidence" value="ECO:0007669"/>
    <property type="project" value="TreeGrafter"/>
</dbReference>
<sequence length="137" mass="14969">MWGRDGGARTVKRLCLSVCKPPYLMVFVGESATGIEKKPLSTPTTPQRQYKKFSFEGLLSDEEEDAAKKLPPTGTKSSPERRTGPAKGMSLSSAPGHAVAPVRRREELTFEDDGDDLMDALGFGESPRGELKQERKG</sequence>
<dbReference type="GO" id="GO:0097539">
    <property type="term" value="C:ciliary transition fiber"/>
    <property type="evidence" value="ECO:0007669"/>
    <property type="project" value="InterPro"/>
</dbReference>
<accession>A0A8T1RXN3</accession>
<feature type="non-terminal residue" evidence="2">
    <location>
        <position position="1"/>
    </location>
</feature>
<evidence type="ECO:0000256" key="1">
    <source>
        <dbReference type="SAM" id="MobiDB-lite"/>
    </source>
</evidence>
<dbReference type="OrthoDB" id="8195456at2759"/>
<dbReference type="PANTHER" id="PTHR33689:SF1">
    <property type="entry name" value="FAS-BINDING FACTOR 1"/>
    <property type="match status" value="1"/>
</dbReference>
<feature type="compositionally biased region" description="Acidic residues" evidence="1">
    <location>
        <begin position="109"/>
        <end position="118"/>
    </location>
</feature>
<protein>
    <submittedName>
        <fullName evidence="2">Fas binding factor 1</fullName>
    </submittedName>
</protein>